<dbReference type="PANTHER" id="PTHR10183">
    <property type="entry name" value="CALPAIN"/>
    <property type="match status" value="1"/>
</dbReference>
<dbReference type="GeneID" id="40317480"/>
<dbReference type="InterPro" id="IPR015232">
    <property type="entry name" value="DUF1935"/>
</dbReference>
<dbReference type="GO" id="GO:0004198">
    <property type="term" value="F:calcium-dependent cysteine-type endopeptidase activity"/>
    <property type="evidence" value="ECO:0007669"/>
    <property type="project" value="InterPro"/>
</dbReference>
<evidence type="ECO:0000256" key="2">
    <source>
        <dbReference type="PROSITE-ProRule" id="PRU00239"/>
    </source>
</evidence>
<dbReference type="Proteomes" id="UP000284403">
    <property type="component" value="Unassembled WGS sequence"/>
</dbReference>
<accession>A0A422PQX2</accession>
<dbReference type="PROSITE" id="PS50203">
    <property type="entry name" value="CALPAIN_CAT"/>
    <property type="match status" value="1"/>
</dbReference>
<dbReference type="SUPFAM" id="SSF101601">
    <property type="entry name" value="Smp-1-like"/>
    <property type="match status" value="1"/>
</dbReference>
<feature type="compositionally biased region" description="Low complexity" evidence="3">
    <location>
        <begin position="770"/>
        <end position="783"/>
    </location>
</feature>
<dbReference type="InterPro" id="IPR038765">
    <property type="entry name" value="Papain-like_cys_pep_sf"/>
</dbReference>
<gene>
    <name evidence="5" type="ORF">Tco025E_03869</name>
</gene>
<dbReference type="Pfam" id="PF09149">
    <property type="entry name" value="DUF1935"/>
    <property type="match status" value="1"/>
</dbReference>
<dbReference type="OrthoDB" id="424753at2759"/>
<keyword evidence="6" id="KW-1185">Reference proteome</keyword>
<dbReference type="Gene3D" id="3.90.70.10">
    <property type="entry name" value="Cysteine proteinases"/>
    <property type="match status" value="1"/>
</dbReference>
<comment type="caution">
    <text evidence="5">The sequence shown here is derived from an EMBL/GenBank/DDBJ whole genome shotgun (WGS) entry which is preliminary data.</text>
</comment>
<comment type="caution">
    <text evidence="2">Lacks conserved residue(s) required for the propagation of feature annotation.</text>
</comment>
<feature type="compositionally biased region" description="Pro residues" evidence="3">
    <location>
        <begin position="784"/>
        <end position="794"/>
    </location>
</feature>
<evidence type="ECO:0000256" key="3">
    <source>
        <dbReference type="SAM" id="MobiDB-lite"/>
    </source>
</evidence>
<dbReference type="Pfam" id="PF00648">
    <property type="entry name" value="Peptidase_C2"/>
    <property type="match status" value="1"/>
</dbReference>
<dbReference type="EMBL" id="MKKU01000187">
    <property type="protein sequence ID" value="RNF20124.1"/>
    <property type="molecule type" value="Genomic_DNA"/>
</dbReference>
<dbReference type="RefSeq" id="XP_029229088.1">
    <property type="nucleotide sequence ID" value="XM_029370786.1"/>
</dbReference>
<dbReference type="InterPro" id="IPR013780">
    <property type="entry name" value="Glyco_hydro_b"/>
</dbReference>
<feature type="active site" evidence="1">
    <location>
        <position position="560"/>
    </location>
</feature>
<dbReference type="AlphaFoldDB" id="A0A422PQX2"/>
<dbReference type="SUPFAM" id="SSF54001">
    <property type="entry name" value="Cysteine proteinases"/>
    <property type="match status" value="1"/>
</dbReference>
<evidence type="ECO:0000259" key="4">
    <source>
        <dbReference type="PROSITE" id="PS50203"/>
    </source>
</evidence>
<reference evidence="5 6" key="1">
    <citation type="journal article" date="2018" name="BMC Genomics">
        <title>Genomic comparison of Trypanosoma conorhini and Trypanosoma rangeli to Trypanosoma cruzi strains of high and low virulence.</title>
        <authorList>
            <person name="Bradwell K.R."/>
            <person name="Koparde V.N."/>
            <person name="Matveyev A.V."/>
            <person name="Serrano M.G."/>
            <person name="Alves J.M."/>
            <person name="Parikh H."/>
            <person name="Huang B."/>
            <person name="Lee V."/>
            <person name="Espinosa-Alvarez O."/>
            <person name="Ortiz P.A."/>
            <person name="Costa-Martins A.G."/>
            <person name="Teixeira M.M."/>
            <person name="Buck G.A."/>
        </authorList>
    </citation>
    <scope>NUCLEOTIDE SEQUENCE [LARGE SCALE GENOMIC DNA]</scope>
    <source>
        <strain evidence="5 6">025E</strain>
    </source>
</reference>
<proteinExistence type="predicted"/>
<feature type="region of interest" description="Disordered" evidence="3">
    <location>
        <begin position="769"/>
        <end position="799"/>
    </location>
</feature>
<evidence type="ECO:0000313" key="5">
    <source>
        <dbReference type="EMBL" id="RNF20124.1"/>
    </source>
</evidence>
<evidence type="ECO:0000313" key="6">
    <source>
        <dbReference type="Proteomes" id="UP000284403"/>
    </source>
</evidence>
<sequence>MGGGASAAKGGETAASTRSDSLITHASGIDAGFAAASTSKGILKNGQQARPYDTFQDYSLEWQLPDLATPCIPLPAAQPLPVTIADYSLHGTASSRHTAGLVDHCGGVRTDGRPFPAQVYNYQGRGCGRFKHGYPALCGGDDVIPIPLLTDVGGVVFCYRILSVDGSRWSFYNDTVTYELEVVCVFSAASQIQALGLTSLHERSDGRAELRLVVHPGETQEFASGDVERYEEDIRLSYVSRAFIGASARACEPFLRDEKAGIYALLAKKGKKAEPGNRWGVTSEELLRWCVGEHVPFLDLEFLPNFRSLVGREAETESQVLCGWCKPKNYIPAEAVAGEPRVLRSLPRPMNVGVSLTGGQGVVCALAILAEDFAAVERLFRHPMGRAAAAEEQHMEASRVTLCKSGWWTAVVVDHYFPVLNMKLLGGKCIDDPAELWVAVVEKAYAKLRGSYLGLAATDALRALEELTGYPTCRWDGVLQDAGRHEELFDKLCRFCELGFTVVLDRPNLASGERAVQRLGLEKGSACVVLGVKRFQPMPVSGDQGKDSQAGTHRLVRIRNPFGSSRDWIGAWNWGDPAWRAHPAIAAQCGFGRDEADDGSFWMEWRDVVRCFRGCGACFTHNSFYEYRVEGSFGRGGVPGCVIKLEVSRSLYVMGMLQPELQGGGGGGMQPVLLQLSRRRLAEEQPRRASVKRSEGRQQEVVLNSTADCDCPSPSVLTFRASPQVSLIAALLPEHSPYYLIPRTTSTATAAAYVLGLFTSAPCGDGGEGAPAARSASLSASASFPPPPPSPPAAAPSCKPNSCVFPQRRKFLPAACSLRCRRRRR</sequence>
<organism evidence="5 6">
    <name type="scientific">Trypanosoma conorhini</name>
    <dbReference type="NCBI Taxonomy" id="83891"/>
    <lineage>
        <taxon>Eukaryota</taxon>
        <taxon>Discoba</taxon>
        <taxon>Euglenozoa</taxon>
        <taxon>Kinetoplastea</taxon>
        <taxon>Metakinetoplastina</taxon>
        <taxon>Trypanosomatida</taxon>
        <taxon>Trypanosomatidae</taxon>
        <taxon>Trypanosoma</taxon>
    </lineage>
</organism>
<dbReference type="InterPro" id="IPR022684">
    <property type="entry name" value="Calpain_cysteine_protease"/>
</dbReference>
<dbReference type="Gene3D" id="2.60.40.1180">
    <property type="entry name" value="Golgi alpha-mannosidase II"/>
    <property type="match status" value="1"/>
</dbReference>
<dbReference type="InterPro" id="IPR001300">
    <property type="entry name" value="Peptidase_C2_calpain_cat"/>
</dbReference>
<dbReference type="PRINTS" id="PR00704">
    <property type="entry name" value="CALPAIN"/>
</dbReference>
<dbReference type="GO" id="GO:0006508">
    <property type="term" value="P:proteolysis"/>
    <property type="evidence" value="ECO:0007669"/>
    <property type="project" value="InterPro"/>
</dbReference>
<name>A0A422PQX2_9TRYP</name>
<dbReference type="InterPro" id="IPR036310">
    <property type="entry name" value="Smp-1-like_sf"/>
</dbReference>
<dbReference type="SMART" id="SM00230">
    <property type="entry name" value="CysPc"/>
    <property type="match status" value="1"/>
</dbReference>
<evidence type="ECO:0000256" key="1">
    <source>
        <dbReference type="PIRSR" id="PIRSR622684-1"/>
    </source>
</evidence>
<feature type="domain" description="Calpain catalytic" evidence="4">
    <location>
        <begin position="296"/>
        <end position="621"/>
    </location>
</feature>
<protein>
    <submittedName>
        <fullName evidence="5">Calpain-like cysteine peptidase</fullName>
    </submittedName>
</protein>
<dbReference type="PANTHER" id="PTHR10183:SF423">
    <property type="entry name" value="LEUCINE-RICH REPEAT PROTEIN (LRRP)"/>
    <property type="match status" value="1"/>
</dbReference>